<comment type="caution">
    <text evidence="2">The sequence shown here is derived from an EMBL/GenBank/DDBJ whole genome shotgun (WGS) entry which is preliminary data.</text>
</comment>
<keyword evidence="1" id="KW-0812">Transmembrane</keyword>
<proteinExistence type="predicted"/>
<keyword evidence="1" id="KW-0472">Membrane</keyword>
<keyword evidence="1" id="KW-1133">Transmembrane helix</keyword>
<gene>
    <name evidence="2" type="ORF">HMPREF0551_1453</name>
</gene>
<organism evidence="2 3">
    <name type="scientific">Lautropia mirabilis ATCC 51599</name>
    <dbReference type="NCBI Taxonomy" id="887898"/>
    <lineage>
        <taxon>Bacteria</taxon>
        <taxon>Pseudomonadati</taxon>
        <taxon>Pseudomonadota</taxon>
        <taxon>Betaproteobacteria</taxon>
        <taxon>Burkholderiales</taxon>
        <taxon>Burkholderiaceae</taxon>
        <taxon>Lautropia</taxon>
    </lineage>
</organism>
<evidence type="ECO:0000256" key="1">
    <source>
        <dbReference type="SAM" id="Phobius"/>
    </source>
</evidence>
<evidence type="ECO:0000313" key="3">
    <source>
        <dbReference type="Proteomes" id="UP000011021"/>
    </source>
</evidence>
<dbReference type="Proteomes" id="UP000011021">
    <property type="component" value="Unassembled WGS sequence"/>
</dbReference>
<dbReference type="HOGENOM" id="CLU_2752869_0_0_4"/>
<dbReference type="EMBL" id="AEQP01000010">
    <property type="protein sequence ID" value="EFV94706.1"/>
    <property type="molecule type" value="Genomic_DNA"/>
</dbReference>
<sequence length="70" mass="7776">MSAALTSINAGQHATGIVILPLRYPYLFSMTHWHYVLIAYGLSALALVLELVLLAGRRRHARHCMEDANS</sequence>
<reference evidence="2 3" key="1">
    <citation type="submission" date="2010-12" db="EMBL/GenBank/DDBJ databases">
        <authorList>
            <person name="Muzny D."/>
            <person name="Qin X."/>
            <person name="Deng J."/>
            <person name="Jiang H."/>
            <person name="Liu Y."/>
            <person name="Qu J."/>
            <person name="Song X.-Z."/>
            <person name="Zhang L."/>
            <person name="Thornton R."/>
            <person name="Coyle M."/>
            <person name="Francisco L."/>
            <person name="Jackson L."/>
            <person name="Javaid M."/>
            <person name="Korchina V."/>
            <person name="Kovar C."/>
            <person name="Mata R."/>
            <person name="Mathew T."/>
            <person name="Ngo R."/>
            <person name="Nguyen L."/>
            <person name="Nguyen N."/>
            <person name="Okwuonu G."/>
            <person name="Ongeri F."/>
            <person name="Pham C."/>
            <person name="Simmons D."/>
            <person name="Wilczek-Boney K."/>
            <person name="Hale W."/>
            <person name="Jakkamsetti A."/>
            <person name="Pham P."/>
            <person name="Ruth R."/>
            <person name="San Lucas F."/>
            <person name="Warren J."/>
            <person name="Zhang J."/>
            <person name="Zhao Z."/>
            <person name="Zhou C."/>
            <person name="Zhu D."/>
            <person name="Lee S."/>
            <person name="Bess C."/>
            <person name="Blankenburg K."/>
            <person name="Forbes L."/>
            <person name="Fu Q."/>
            <person name="Gubbala S."/>
            <person name="Hirani K."/>
            <person name="Jayaseelan J.C."/>
            <person name="Lara F."/>
            <person name="Munidasa M."/>
            <person name="Palculict T."/>
            <person name="Patil S."/>
            <person name="Pu L.-L."/>
            <person name="Saada N."/>
            <person name="Tang L."/>
            <person name="Weissenberger G."/>
            <person name="Zhu Y."/>
            <person name="Hemphill L."/>
            <person name="Shang Y."/>
            <person name="Youmans B."/>
            <person name="Ayvaz T."/>
            <person name="Ross M."/>
            <person name="Santibanez J."/>
            <person name="Aqrawi P."/>
            <person name="Gross S."/>
            <person name="Joshi V."/>
            <person name="Fowler G."/>
            <person name="Nazareth L."/>
            <person name="Reid J."/>
            <person name="Worley K."/>
            <person name="Petrosino J."/>
            <person name="Highlander S."/>
            <person name="Gibbs R."/>
        </authorList>
    </citation>
    <scope>NUCLEOTIDE SEQUENCE [LARGE SCALE GENOMIC DNA]</scope>
    <source>
        <strain evidence="2 3">ATCC 51599</strain>
    </source>
</reference>
<protein>
    <submittedName>
        <fullName evidence="2">Uncharacterized protein</fullName>
    </submittedName>
</protein>
<name>E7RXN2_9BURK</name>
<keyword evidence="3" id="KW-1185">Reference proteome</keyword>
<evidence type="ECO:0000313" key="2">
    <source>
        <dbReference type="EMBL" id="EFV94706.1"/>
    </source>
</evidence>
<accession>E7RXN2</accession>
<feature type="transmembrane region" description="Helical" evidence="1">
    <location>
        <begin position="33"/>
        <end position="55"/>
    </location>
</feature>
<dbReference type="STRING" id="887898.HMPREF0551_1453"/>
<dbReference type="AlphaFoldDB" id="E7RXN2"/>